<keyword evidence="2 8" id="KW-0813">Transport</keyword>
<keyword evidence="3 8" id="KW-1134">Transmembrane beta strand</keyword>
<evidence type="ECO:0000313" key="13">
    <source>
        <dbReference type="EMBL" id="MEK8088890.1"/>
    </source>
</evidence>
<feature type="domain" description="TonB-dependent receptor-like beta-barrel" evidence="11">
    <location>
        <begin position="207"/>
        <end position="638"/>
    </location>
</feature>
<dbReference type="InterPro" id="IPR037066">
    <property type="entry name" value="Plug_dom_sf"/>
</dbReference>
<reference evidence="13 14" key="1">
    <citation type="submission" date="2024-04" db="EMBL/GenBank/DDBJ databases">
        <authorList>
            <person name="Abashina T."/>
            <person name="Shaikin A."/>
        </authorList>
    </citation>
    <scope>NUCLEOTIDE SEQUENCE [LARGE SCALE GENOMIC DNA]</scope>
    <source>
        <strain evidence="13 14">AAFK</strain>
    </source>
</reference>
<comment type="similarity">
    <text evidence="8 9">Belongs to the TonB-dependent receptor family.</text>
</comment>
<proteinExistence type="inferred from homology"/>
<accession>A0ABU9D847</accession>
<evidence type="ECO:0000256" key="9">
    <source>
        <dbReference type="RuleBase" id="RU003357"/>
    </source>
</evidence>
<sequence>MPLARSVILSALFGLPLGVHAEQSTVLPEVTVQGDALPADQHILSSSEISARAPQDSADLLNTVPGAAVNRNGPLTGIVQLRGLEGDRVGIRVDDMSITPACPNRMDPPLHYIEPQALEMLTVIPGIAPVSTGPGAPAGVVLAERKGVELGPDAKYRPGGELGLGLRSNNGAVNSYLAGQLANEIQGLRLSGSAGKAADTRFRGGTIADTGYSYQAGDIDYARRLSRGRLDLSAGLHNTWDAGTPALSMDMIYDKSQRYRAKYSGQGHAPFAQVEASLYHHRVDHLMDNYSLRSNTGIPMFAPAASRDTGGKFSSSLVAGGGLTTLGADFHVNRFDAYQQNATTGAAMDMFNNARSQDLGLFSEWSRELGRRWVLDLGARLDRYLSDADAIARSNAMTSAAAAAFNAAERRQTDWNWDATAKLSYLARADLSYSLGLARKTRSPSLLERYLWTPLAANAGLSDGRRYLGDVNLRPELSYQANLGLDWRPRQALLTVNLFYNQVRDYIQGARTPAAIAAGADVLQFANLDRVMLYGIDGQGQYELGSAWRLTGQAAYVRGRQLGDGDSLYRIAPLWGTVGLWHRRQSWQAGLETRLVAPQNAVAGFNGEQRTPGYQILNLRARFTPAQAWQLDAGIENLLNRYYVDHLNGINRVAGSDVPVGSRLPGAGINVYLQASYRL</sequence>
<evidence type="ECO:0000259" key="12">
    <source>
        <dbReference type="Pfam" id="PF07715"/>
    </source>
</evidence>
<comment type="subcellular location">
    <subcellularLocation>
        <location evidence="1 8">Cell outer membrane</location>
        <topology evidence="1 8">Multi-pass membrane protein</topology>
    </subcellularLocation>
</comment>
<keyword evidence="14" id="KW-1185">Reference proteome</keyword>
<keyword evidence="5 9" id="KW-0798">TonB box</keyword>
<evidence type="ECO:0000256" key="10">
    <source>
        <dbReference type="SAM" id="SignalP"/>
    </source>
</evidence>
<dbReference type="Proteomes" id="UP001446205">
    <property type="component" value="Unassembled WGS sequence"/>
</dbReference>
<dbReference type="RefSeq" id="WP_341369957.1">
    <property type="nucleotide sequence ID" value="NZ_JBBPCO010000003.1"/>
</dbReference>
<protein>
    <submittedName>
        <fullName evidence="13">TonB-dependent receptor</fullName>
    </submittedName>
</protein>
<dbReference type="EMBL" id="JBBPCO010000003">
    <property type="protein sequence ID" value="MEK8088890.1"/>
    <property type="molecule type" value="Genomic_DNA"/>
</dbReference>
<evidence type="ECO:0000313" key="14">
    <source>
        <dbReference type="Proteomes" id="UP001446205"/>
    </source>
</evidence>
<dbReference type="Gene3D" id="2.170.130.10">
    <property type="entry name" value="TonB-dependent receptor, plug domain"/>
    <property type="match status" value="1"/>
</dbReference>
<dbReference type="InterPro" id="IPR036942">
    <property type="entry name" value="Beta-barrel_TonB_sf"/>
</dbReference>
<dbReference type="PROSITE" id="PS52016">
    <property type="entry name" value="TONB_DEPENDENT_REC_3"/>
    <property type="match status" value="1"/>
</dbReference>
<keyword evidence="4 8" id="KW-0812">Transmembrane</keyword>
<keyword evidence="6 8" id="KW-0472">Membrane</keyword>
<keyword evidence="7 8" id="KW-0998">Cell outer membrane</keyword>
<evidence type="ECO:0000256" key="7">
    <source>
        <dbReference type="ARBA" id="ARBA00023237"/>
    </source>
</evidence>
<keyword evidence="13" id="KW-0675">Receptor</keyword>
<evidence type="ECO:0000256" key="2">
    <source>
        <dbReference type="ARBA" id="ARBA00022448"/>
    </source>
</evidence>
<evidence type="ECO:0000259" key="11">
    <source>
        <dbReference type="Pfam" id="PF00593"/>
    </source>
</evidence>
<comment type="caution">
    <text evidence="13">The sequence shown here is derived from an EMBL/GenBank/DDBJ whole genome shotgun (WGS) entry which is preliminary data.</text>
</comment>
<organism evidence="13 14">
    <name type="scientific">Thermithiobacillus plumbiphilus</name>
    <dbReference type="NCBI Taxonomy" id="1729899"/>
    <lineage>
        <taxon>Bacteria</taxon>
        <taxon>Pseudomonadati</taxon>
        <taxon>Pseudomonadota</taxon>
        <taxon>Acidithiobacillia</taxon>
        <taxon>Acidithiobacillales</taxon>
        <taxon>Thermithiobacillaceae</taxon>
        <taxon>Thermithiobacillus</taxon>
    </lineage>
</organism>
<dbReference type="InterPro" id="IPR012910">
    <property type="entry name" value="Plug_dom"/>
</dbReference>
<name>A0ABU9D847_9PROT</name>
<dbReference type="Pfam" id="PF00593">
    <property type="entry name" value="TonB_dep_Rec_b-barrel"/>
    <property type="match status" value="1"/>
</dbReference>
<keyword evidence="10" id="KW-0732">Signal</keyword>
<evidence type="ECO:0000256" key="1">
    <source>
        <dbReference type="ARBA" id="ARBA00004571"/>
    </source>
</evidence>
<dbReference type="InterPro" id="IPR000531">
    <property type="entry name" value="Beta-barrel_TonB"/>
</dbReference>
<dbReference type="Pfam" id="PF07715">
    <property type="entry name" value="Plug"/>
    <property type="match status" value="1"/>
</dbReference>
<dbReference type="PANTHER" id="PTHR30069">
    <property type="entry name" value="TONB-DEPENDENT OUTER MEMBRANE RECEPTOR"/>
    <property type="match status" value="1"/>
</dbReference>
<evidence type="ECO:0000256" key="6">
    <source>
        <dbReference type="ARBA" id="ARBA00023136"/>
    </source>
</evidence>
<feature type="chain" id="PRO_5046946079" evidence="10">
    <location>
        <begin position="22"/>
        <end position="679"/>
    </location>
</feature>
<feature type="domain" description="TonB-dependent receptor plug" evidence="12">
    <location>
        <begin position="38"/>
        <end position="140"/>
    </location>
</feature>
<evidence type="ECO:0000256" key="3">
    <source>
        <dbReference type="ARBA" id="ARBA00022452"/>
    </source>
</evidence>
<dbReference type="PANTHER" id="PTHR30069:SF49">
    <property type="entry name" value="OUTER MEMBRANE PROTEIN C"/>
    <property type="match status" value="1"/>
</dbReference>
<dbReference type="SUPFAM" id="SSF56935">
    <property type="entry name" value="Porins"/>
    <property type="match status" value="1"/>
</dbReference>
<dbReference type="InterPro" id="IPR039426">
    <property type="entry name" value="TonB-dep_rcpt-like"/>
</dbReference>
<evidence type="ECO:0000256" key="5">
    <source>
        <dbReference type="ARBA" id="ARBA00023077"/>
    </source>
</evidence>
<dbReference type="Gene3D" id="2.40.170.20">
    <property type="entry name" value="TonB-dependent receptor, beta-barrel domain"/>
    <property type="match status" value="1"/>
</dbReference>
<feature type="signal peptide" evidence="10">
    <location>
        <begin position="1"/>
        <end position="21"/>
    </location>
</feature>
<evidence type="ECO:0000256" key="8">
    <source>
        <dbReference type="PROSITE-ProRule" id="PRU01360"/>
    </source>
</evidence>
<gene>
    <name evidence="13" type="ORF">WOB96_03845</name>
</gene>
<evidence type="ECO:0000256" key="4">
    <source>
        <dbReference type="ARBA" id="ARBA00022692"/>
    </source>
</evidence>